<feature type="compositionally biased region" description="Polar residues" evidence="1">
    <location>
        <begin position="1"/>
        <end position="12"/>
    </location>
</feature>
<evidence type="ECO:0000313" key="3">
    <source>
        <dbReference type="Proteomes" id="UP000011200"/>
    </source>
</evidence>
<accession>A0A2U9PZS6</accession>
<reference evidence="2 3" key="1">
    <citation type="journal article" date="2013" name="Genome Announc.">
        <title>Draft genome sequence of MKD8, a conjugal recipient Mycobacterium smegmatis strain.</title>
        <authorList>
            <person name="Gray T.A."/>
            <person name="Palumbo M.J."/>
            <person name="Derbyshire K.M."/>
        </authorList>
    </citation>
    <scope>NUCLEOTIDE SEQUENCE [LARGE SCALE GENOMIC DNA]</scope>
    <source>
        <strain evidence="2 3">MKD8</strain>
    </source>
</reference>
<evidence type="ECO:0000313" key="2">
    <source>
        <dbReference type="EMBL" id="AWT57321.1"/>
    </source>
</evidence>
<feature type="region of interest" description="Disordered" evidence="1">
    <location>
        <begin position="1"/>
        <end position="28"/>
    </location>
</feature>
<dbReference type="AlphaFoldDB" id="A0A2U9PZS6"/>
<gene>
    <name evidence="2" type="ORF">D806_063880</name>
</gene>
<sequence>MIGVSASDNGDGSSFAGPGWARHGTHRPPVSWRINDFRRLNLLLVLQSSPAGQLIVTPAERNWSTAAVVLSGATPAVSRVSTRVAKPAPAASAAVAATQ</sequence>
<dbReference type="Proteomes" id="UP000011200">
    <property type="component" value="Chromosome"/>
</dbReference>
<dbReference type="EMBL" id="CP027541">
    <property type="protein sequence ID" value="AWT57321.1"/>
    <property type="molecule type" value="Genomic_DNA"/>
</dbReference>
<reference evidence="3" key="2">
    <citation type="submission" date="2018-03" db="EMBL/GenBank/DDBJ databases">
        <authorList>
            <person name="Derbyshire K."/>
            <person name="Gray T.A."/>
            <person name="Champion M."/>
        </authorList>
    </citation>
    <scope>NUCLEOTIDE SEQUENCE [LARGE SCALE GENOMIC DNA]</scope>
    <source>
        <strain evidence="3">MKD8</strain>
    </source>
</reference>
<evidence type="ECO:0000256" key="1">
    <source>
        <dbReference type="SAM" id="MobiDB-lite"/>
    </source>
</evidence>
<protein>
    <submittedName>
        <fullName evidence="2">Uncharacterized protein</fullName>
    </submittedName>
</protein>
<name>A0A2U9PZS6_MYCSE</name>
<organism evidence="2 3">
    <name type="scientific">Mycolicibacterium smegmatis (strain MKD8)</name>
    <name type="common">Mycobacterium smegmatis</name>
    <dbReference type="NCBI Taxonomy" id="1214915"/>
    <lineage>
        <taxon>Bacteria</taxon>
        <taxon>Bacillati</taxon>
        <taxon>Actinomycetota</taxon>
        <taxon>Actinomycetes</taxon>
        <taxon>Mycobacteriales</taxon>
        <taxon>Mycobacteriaceae</taxon>
        <taxon>Mycolicibacterium</taxon>
    </lineage>
</organism>
<proteinExistence type="predicted"/>